<sequence length="76" mass="8937">MGDNADYLKFMTEKVVSYLDKSPEAAQTRQERKQLREPWVTRWFGVVPLGVSMWWGKLELRKNKDRAEAQSVQPPQ</sequence>
<comment type="caution">
    <text evidence="1">The sequence shown here is derived from an EMBL/GenBank/DDBJ whole genome shotgun (WGS) entry which is preliminary data.</text>
</comment>
<proteinExistence type="predicted"/>
<dbReference type="RefSeq" id="WP_378111082.1">
    <property type="nucleotide sequence ID" value="NZ_JBHSNC010000021.1"/>
</dbReference>
<keyword evidence="2" id="KW-1185">Reference proteome</keyword>
<name>A0ABW0R052_9BACL</name>
<dbReference type="Proteomes" id="UP001596108">
    <property type="component" value="Unassembled WGS sequence"/>
</dbReference>
<evidence type="ECO:0000313" key="2">
    <source>
        <dbReference type="Proteomes" id="UP001596108"/>
    </source>
</evidence>
<gene>
    <name evidence="1" type="ORF">ACFPQ4_07100</name>
</gene>
<organism evidence="1 2">
    <name type="scientific">Cohnella yongneupensis</name>
    <dbReference type="NCBI Taxonomy" id="425006"/>
    <lineage>
        <taxon>Bacteria</taxon>
        <taxon>Bacillati</taxon>
        <taxon>Bacillota</taxon>
        <taxon>Bacilli</taxon>
        <taxon>Bacillales</taxon>
        <taxon>Paenibacillaceae</taxon>
        <taxon>Cohnella</taxon>
    </lineage>
</organism>
<dbReference type="EMBL" id="JBHSNC010000021">
    <property type="protein sequence ID" value="MFC5529217.1"/>
    <property type="molecule type" value="Genomic_DNA"/>
</dbReference>
<dbReference type="InterPro" id="IPR025622">
    <property type="entry name" value="YqzE"/>
</dbReference>
<dbReference type="Pfam" id="PF14038">
    <property type="entry name" value="YqzE"/>
    <property type="match status" value="1"/>
</dbReference>
<protein>
    <submittedName>
        <fullName evidence="1">YqzE family protein</fullName>
    </submittedName>
</protein>
<reference evidence="2" key="1">
    <citation type="journal article" date="2019" name="Int. J. Syst. Evol. Microbiol.">
        <title>The Global Catalogue of Microorganisms (GCM) 10K type strain sequencing project: providing services to taxonomists for standard genome sequencing and annotation.</title>
        <authorList>
            <consortium name="The Broad Institute Genomics Platform"/>
            <consortium name="The Broad Institute Genome Sequencing Center for Infectious Disease"/>
            <person name="Wu L."/>
            <person name="Ma J."/>
        </authorList>
    </citation>
    <scope>NUCLEOTIDE SEQUENCE [LARGE SCALE GENOMIC DNA]</scope>
    <source>
        <strain evidence="2">CGMCC 1.18578</strain>
    </source>
</reference>
<accession>A0ABW0R052</accession>
<evidence type="ECO:0000313" key="1">
    <source>
        <dbReference type="EMBL" id="MFC5529217.1"/>
    </source>
</evidence>